<dbReference type="InterPro" id="IPR019405">
    <property type="entry name" value="Lactonase_7-beta_prop"/>
</dbReference>
<sequence>MACGYAPATGAITPYQEVSALPDTFIGFSRASEIDITPDGQFVYVSNRGHDSVAAFAVDDGTGRLAPVGWIAAEGRTPRFFTLDPPSQRLFAANEDSDTIVGFSRDQAAGRLSEGTIVAHTGSPTCILFA</sequence>
<name>A0A4Z0NUE3_9HYPH</name>
<evidence type="ECO:0000313" key="4">
    <source>
        <dbReference type="Proteomes" id="UP000297535"/>
    </source>
</evidence>
<evidence type="ECO:0000313" key="3">
    <source>
        <dbReference type="EMBL" id="TGD99876.1"/>
    </source>
</evidence>
<dbReference type="Gene3D" id="2.130.10.10">
    <property type="entry name" value="YVTN repeat-like/Quinoprotein amine dehydrogenase"/>
    <property type="match status" value="1"/>
</dbReference>
<protein>
    <recommendedName>
        <fullName evidence="5">6-phosphogluconolactonase</fullName>
    </recommendedName>
</protein>
<evidence type="ECO:0008006" key="5">
    <source>
        <dbReference type="Google" id="ProtNLM"/>
    </source>
</evidence>
<organism evidence="3 4">
    <name type="scientific">Methylobacterium nonmethylotrophicum</name>
    <dbReference type="NCBI Taxonomy" id="1141884"/>
    <lineage>
        <taxon>Bacteria</taxon>
        <taxon>Pseudomonadati</taxon>
        <taxon>Pseudomonadota</taxon>
        <taxon>Alphaproteobacteria</taxon>
        <taxon>Hyphomicrobiales</taxon>
        <taxon>Methylobacteriaceae</taxon>
        <taxon>Methylobacterium</taxon>
    </lineage>
</organism>
<dbReference type="EMBL" id="SRLB01000007">
    <property type="protein sequence ID" value="TGD99876.1"/>
    <property type="molecule type" value="Genomic_DNA"/>
</dbReference>
<dbReference type="GO" id="GO:0006006">
    <property type="term" value="P:glucose metabolic process"/>
    <property type="evidence" value="ECO:0007669"/>
    <property type="project" value="UniProtKB-KW"/>
</dbReference>
<comment type="similarity">
    <text evidence="1">Belongs to the cycloisomerase 2 family.</text>
</comment>
<dbReference type="RefSeq" id="WP_135414868.1">
    <property type="nucleotide sequence ID" value="NZ_SRLB01000007.1"/>
</dbReference>
<keyword evidence="2" id="KW-0313">Glucose metabolism</keyword>
<dbReference type="SUPFAM" id="SSF51004">
    <property type="entry name" value="C-terminal (heme d1) domain of cytochrome cd1-nitrite reductase"/>
    <property type="match status" value="1"/>
</dbReference>
<reference evidence="3 4" key="1">
    <citation type="submission" date="2019-04" db="EMBL/GenBank/DDBJ databases">
        <authorList>
            <person name="Feng G."/>
            <person name="Zhu H."/>
        </authorList>
    </citation>
    <scope>NUCLEOTIDE SEQUENCE [LARGE SCALE GENOMIC DNA]</scope>
    <source>
        <strain evidence="3 4">6HR-1</strain>
    </source>
</reference>
<keyword evidence="4" id="KW-1185">Reference proteome</keyword>
<dbReference type="OrthoDB" id="9790815at2"/>
<comment type="caution">
    <text evidence="3">The sequence shown here is derived from an EMBL/GenBank/DDBJ whole genome shotgun (WGS) entry which is preliminary data.</text>
</comment>
<evidence type="ECO:0000256" key="2">
    <source>
        <dbReference type="ARBA" id="ARBA00022526"/>
    </source>
</evidence>
<accession>A0A4Z0NUE3</accession>
<evidence type="ECO:0000256" key="1">
    <source>
        <dbReference type="ARBA" id="ARBA00005564"/>
    </source>
</evidence>
<keyword evidence="2" id="KW-0119">Carbohydrate metabolism</keyword>
<dbReference type="InterPro" id="IPR015943">
    <property type="entry name" value="WD40/YVTN_repeat-like_dom_sf"/>
</dbReference>
<dbReference type="PANTHER" id="PTHR30344">
    <property type="entry name" value="6-PHOSPHOGLUCONOLACTONASE-RELATED"/>
    <property type="match status" value="1"/>
</dbReference>
<dbReference type="GO" id="GO:0017057">
    <property type="term" value="F:6-phosphogluconolactonase activity"/>
    <property type="evidence" value="ECO:0007669"/>
    <property type="project" value="TreeGrafter"/>
</dbReference>
<dbReference type="AlphaFoldDB" id="A0A4Z0NUE3"/>
<dbReference type="PANTHER" id="PTHR30344:SF1">
    <property type="entry name" value="6-PHOSPHOGLUCONOLACTONASE"/>
    <property type="match status" value="1"/>
</dbReference>
<gene>
    <name evidence="3" type="ORF">EU555_10850</name>
</gene>
<proteinExistence type="inferred from homology"/>
<dbReference type="InterPro" id="IPR011048">
    <property type="entry name" value="Haem_d1_sf"/>
</dbReference>
<dbReference type="Proteomes" id="UP000297535">
    <property type="component" value="Unassembled WGS sequence"/>
</dbReference>
<dbReference type="Pfam" id="PF10282">
    <property type="entry name" value="Lactonase"/>
    <property type="match status" value="1"/>
</dbReference>
<dbReference type="InterPro" id="IPR050282">
    <property type="entry name" value="Cycloisomerase_2"/>
</dbReference>